<dbReference type="EMBL" id="JAULSY010000013">
    <property type="protein sequence ID" value="KAK0672365.1"/>
    <property type="molecule type" value="Genomic_DNA"/>
</dbReference>
<keyword evidence="3" id="KW-1185">Reference proteome</keyword>
<dbReference type="InterPro" id="IPR011009">
    <property type="entry name" value="Kinase-like_dom_sf"/>
</dbReference>
<evidence type="ECO:0000313" key="2">
    <source>
        <dbReference type="EMBL" id="KAK0672365.1"/>
    </source>
</evidence>
<evidence type="ECO:0000256" key="1">
    <source>
        <dbReference type="SAM" id="MobiDB-lite"/>
    </source>
</evidence>
<gene>
    <name evidence="2" type="ORF">QBC41DRAFT_313682</name>
</gene>
<name>A0AA40DFI0_9PEZI</name>
<protein>
    <recommendedName>
        <fullName evidence="4">Protein kinase domain-containing protein</fullName>
    </recommendedName>
</protein>
<feature type="region of interest" description="Disordered" evidence="1">
    <location>
        <begin position="1"/>
        <end position="28"/>
    </location>
</feature>
<sequence length="1175" mass="133917">MASPQTMSSPPTSPPPDDSGLSGLQGSTPVPFGETVQIRGWKNMTLAVYPLEYPEIAARQAYRKESPATNESYLWFNSHGQGFVLVRWFVDPHSVPSDGMMVGLFYSVDRPEEQVVIKQVLGNPFWRYSSNSNGTIAEIEYMTLDDPAAHRVLKFDPILYPIAEMYAVQIHHVGSRPANDIKNWHGDARSTLYMKYYNGGTLWGLMNGHCQGRVLESSARGPGEDVPEEFIWHFIAQVGRAYAYLHTGHVKSPQENLANNNHLKPDLEHPKLEDWVAIGHNDGHASNLWLHYPTAEEKKKNSKLEAFNDCFPQIHLCDFGMAHDLDHDAQGDYRQDIADLPEPGTWFDKMLFGSMIKFLLTAFTDELPELPDCRELVFHVAELEDQEKNITDGIKWTKLATCDIMKQKYSKELLDIVGKFEDMMDFASEQYKTKKDMEDSVCPWVTAFSESDSLAPTRRWEKWPSNNWLYGSVIAMADYKLDQHRKRQKRKHRSVLWTKGINSTMPYRAFEPQRWPFTGTQDFQQAHMALVAVRMHTLPFWPSGSVDVKMMNARGGMYYDLVRTIYRTNKVLYGRRQLEGLSSKRYKYPALDRFVVRPASGALDHPDKPETSSSSPSSSRKQSPSQQQSPSLQQTPSQNQPSPPKIGNSSSPREAMIRSLVNKPVRELFNHMSKQFMKIDNWLAQRVDLVKRGTFSTPGRNAGDNLEQMIKDFQAEKDSLWMEVDRRKSKQLQEQKAQEVTAHPDRKQRIVRRVANQLDNETRFLTSLIKWWKDQMAWIDNQLDGSSVPERRDATSKPDLFEAWTQAAESGDENSISFEDQSTILPEEDEKYQDRADARLKAFCDHVLRVGFLEDPDMSLKDITNLPGFWAADDTVLPEADYDPQERFSEEKSIKADAELVKILREFFNKPGSLDDMDRTIRSFLDAAEKESTIIEASPGVRRSTPAPKQIPLAEYYRKLYAGENPWATEDEAGDGTYPDDDEPPAMAKSSTVTTVQVWPESPDDSVRTLSRNLGITLDQGKLVAERLAGSYLGTVVSEQLPQRFHTTTTNHDHSAPVLFPEELRRGPRPWDTLEDFMQSGMGSFLLPHHSPSRAFGVRRYMKARSLRWEGDITVDQYWANGMERAIQHAIQVEEEIENGAFGNEGEFGGTGASGSKREHRFSTAGSRAKRRRVV</sequence>
<feature type="compositionally biased region" description="Low complexity" evidence="1">
    <location>
        <begin position="1"/>
        <end position="10"/>
    </location>
</feature>
<dbReference type="SUPFAM" id="SSF56112">
    <property type="entry name" value="Protein kinase-like (PK-like)"/>
    <property type="match status" value="1"/>
</dbReference>
<organism evidence="2 3">
    <name type="scientific">Cercophora samala</name>
    <dbReference type="NCBI Taxonomy" id="330535"/>
    <lineage>
        <taxon>Eukaryota</taxon>
        <taxon>Fungi</taxon>
        <taxon>Dikarya</taxon>
        <taxon>Ascomycota</taxon>
        <taxon>Pezizomycotina</taxon>
        <taxon>Sordariomycetes</taxon>
        <taxon>Sordariomycetidae</taxon>
        <taxon>Sordariales</taxon>
        <taxon>Lasiosphaeriaceae</taxon>
        <taxon>Cercophora</taxon>
    </lineage>
</organism>
<evidence type="ECO:0000313" key="3">
    <source>
        <dbReference type="Proteomes" id="UP001174997"/>
    </source>
</evidence>
<proteinExistence type="predicted"/>
<dbReference type="AlphaFoldDB" id="A0AA40DFI0"/>
<feature type="compositionally biased region" description="Low complexity" evidence="1">
    <location>
        <begin position="612"/>
        <end position="640"/>
    </location>
</feature>
<accession>A0AA40DFI0</accession>
<comment type="caution">
    <text evidence="2">The sequence shown here is derived from an EMBL/GenBank/DDBJ whole genome shotgun (WGS) entry which is preliminary data.</text>
</comment>
<reference evidence="2" key="1">
    <citation type="submission" date="2023-06" db="EMBL/GenBank/DDBJ databases">
        <title>Genome-scale phylogeny and comparative genomics of the fungal order Sordariales.</title>
        <authorList>
            <consortium name="Lawrence Berkeley National Laboratory"/>
            <person name="Hensen N."/>
            <person name="Bonometti L."/>
            <person name="Westerberg I."/>
            <person name="Brannstrom I.O."/>
            <person name="Guillou S."/>
            <person name="Cros-Aarteil S."/>
            <person name="Calhoun S."/>
            <person name="Haridas S."/>
            <person name="Kuo A."/>
            <person name="Mondo S."/>
            <person name="Pangilinan J."/>
            <person name="Riley R."/>
            <person name="Labutti K."/>
            <person name="Andreopoulos B."/>
            <person name="Lipzen A."/>
            <person name="Chen C."/>
            <person name="Yanf M."/>
            <person name="Daum C."/>
            <person name="Ng V."/>
            <person name="Clum A."/>
            <person name="Steindorff A."/>
            <person name="Ohm R."/>
            <person name="Martin F."/>
            <person name="Silar P."/>
            <person name="Natvig D."/>
            <person name="Lalanne C."/>
            <person name="Gautier V."/>
            <person name="Ament-Velasquez S.L."/>
            <person name="Kruys A."/>
            <person name="Hutchinson M.I."/>
            <person name="Powell A.J."/>
            <person name="Barry K."/>
            <person name="Miller A.N."/>
            <person name="Grigoriev I.V."/>
            <person name="Debuchy R."/>
            <person name="Gladieux P."/>
            <person name="Thoren M.H."/>
            <person name="Johannesson H."/>
        </authorList>
    </citation>
    <scope>NUCLEOTIDE SEQUENCE</scope>
    <source>
        <strain evidence="2">CBS 307.81</strain>
    </source>
</reference>
<dbReference type="Proteomes" id="UP001174997">
    <property type="component" value="Unassembled WGS sequence"/>
</dbReference>
<feature type="region of interest" description="Disordered" evidence="1">
    <location>
        <begin position="598"/>
        <end position="653"/>
    </location>
</feature>
<evidence type="ECO:0008006" key="4">
    <source>
        <dbReference type="Google" id="ProtNLM"/>
    </source>
</evidence>
<dbReference type="Gene3D" id="1.10.510.10">
    <property type="entry name" value="Transferase(Phosphotransferase) domain 1"/>
    <property type="match status" value="1"/>
</dbReference>
<feature type="region of interest" description="Disordered" evidence="1">
    <location>
        <begin position="1141"/>
        <end position="1175"/>
    </location>
</feature>